<gene>
    <name evidence="3" type="ORF">A4X03_0g4046</name>
    <name evidence="2" type="ORF">JKIAZH3_G4142</name>
</gene>
<evidence type="ECO:0000256" key="1">
    <source>
        <dbReference type="SAM" id="SignalP"/>
    </source>
</evidence>
<protein>
    <submittedName>
        <fullName evidence="3">Uncharacterized protein</fullName>
    </submittedName>
</protein>
<keyword evidence="5" id="KW-1185">Reference proteome</keyword>
<evidence type="ECO:0000313" key="3">
    <source>
        <dbReference type="EMBL" id="KAE8259625.1"/>
    </source>
</evidence>
<reference evidence="3" key="2">
    <citation type="journal article" date="2019" name="IMA Fungus">
        <title>Genome sequencing and comparison of five Tilletia species to identify candidate genes for the detection of regulated species infecting wheat.</title>
        <authorList>
            <person name="Nguyen H.D.T."/>
            <person name="Sultana T."/>
            <person name="Kesanakurti P."/>
            <person name="Hambleton S."/>
        </authorList>
    </citation>
    <scope>NUCLEOTIDE SEQUENCE</scope>
    <source>
        <strain evidence="3">DAOMC 238032</strain>
    </source>
</reference>
<name>A0A177UPA8_9BASI</name>
<dbReference type="EMBL" id="LWDD02000513">
    <property type="protein sequence ID" value="KAE8259625.1"/>
    <property type="molecule type" value="Genomic_DNA"/>
</dbReference>
<sequence>MVRLLTLTTIFLSSLVAFTMADTMAYRMANFVGWSGEVDRSFIHLYDVIVKPEFSGVRSVDSDFRDVVHRVVEDISVTIKGSWSVFNSTTDADFANPGNKADLEKLRNVLQQTYGKDGSSEKACQKLTEVAPRLKDIEKANGTKPGKRIADSFEILMERHGELLHSVTKFGNTGIPEVMHQATKLLLSTYFSLAS</sequence>
<accession>A0A177UPA8</accession>
<comment type="caution">
    <text evidence="3">The sequence shown here is derived from an EMBL/GenBank/DDBJ whole genome shotgun (WGS) entry which is preliminary data.</text>
</comment>
<feature type="signal peptide" evidence="1">
    <location>
        <begin position="1"/>
        <end position="21"/>
    </location>
</feature>
<dbReference type="EMBL" id="CAJHJG010003231">
    <property type="protein sequence ID" value="CAD6928471.1"/>
    <property type="molecule type" value="Genomic_DNA"/>
</dbReference>
<keyword evidence="1" id="KW-0732">Signal</keyword>
<reference evidence="3" key="1">
    <citation type="submission" date="2016-04" db="EMBL/GenBank/DDBJ databases">
        <authorList>
            <person name="Nguyen H.D."/>
            <person name="Kesanakurti P."/>
            <person name="Cullis J."/>
            <person name="Levesque C.A."/>
            <person name="Hambleton S."/>
        </authorList>
    </citation>
    <scope>NUCLEOTIDE SEQUENCE</scope>
    <source>
        <strain evidence="3">DAOMC 238032</strain>
    </source>
</reference>
<proteinExistence type="predicted"/>
<evidence type="ECO:0000313" key="2">
    <source>
        <dbReference type="EMBL" id="CAD6928471.1"/>
    </source>
</evidence>
<evidence type="ECO:0000313" key="4">
    <source>
        <dbReference type="Proteomes" id="UP000077671"/>
    </source>
</evidence>
<evidence type="ECO:0000313" key="5">
    <source>
        <dbReference type="Proteomes" id="UP000836402"/>
    </source>
</evidence>
<organism evidence="3 4">
    <name type="scientific">Tilletia caries</name>
    <name type="common">wheat bunt fungus</name>
    <dbReference type="NCBI Taxonomy" id="13290"/>
    <lineage>
        <taxon>Eukaryota</taxon>
        <taxon>Fungi</taxon>
        <taxon>Dikarya</taxon>
        <taxon>Basidiomycota</taxon>
        <taxon>Ustilaginomycotina</taxon>
        <taxon>Exobasidiomycetes</taxon>
        <taxon>Tilletiales</taxon>
        <taxon>Tilletiaceae</taxon>
        <taxon>Tilletia</taxon>
    </lineage>
</organism>
<feature type="chain" id="PRO_5044550199" evidence="1">
    <location>
        <begin position="22"/>
        <end position="195"/>
    </location>
</feature>
<dbReference type="AlphaFoldDB" id="A0A177UPA8"/>
<reference evidence="2" key="3">
    <citation type="submission" date="2020-10" db="EMBL/GenBank/DDBJ databases">
        <authorList>
            <person name="Sedaghatjoo S."/>
        </authorList>
    </citation>
    <scope>NUCLEOTIDE SEQUENCE</scope>
    <source>
        <strain evidence="2">AZH3</strain>
    </source>
</reference>
<dbReference type="Proteomes" id="UP000836402">
    <property type="component" value="Unassembled WGS sequence"/>
</dbReference>
<dbReference type="Proteomes" id="UP000077671">
    <property type="component" value="Unassembled WGS sequence"/>
</dbReference>